<dbReference type="Pfam" id="PF13384">
    <property type="entry name" value="HTH_23"/>
    <property type="match status" value="1"/>
</dbReference>
<evidence type="ECO:0000313" key="1">
    <source>
        <dbReference type="EMBL" id="VEG75209.1"/>
    </source>
</evidence>
<name>A0A448KE66_9ACTO</name>
<dbReference type="AlphaFoldDB" id="A0A448KE66"/>
<dbReference type="KEGG" id="asla:NCTC11923_01867"/>
<reference evidence="1 2" key="1">
    <citation type="submission" date="2018-12" db="EMBL/GenBank/DDBJ databases">
        <authorList>
            <consortium name="Pathogen Informatics"/>
        </authorList>
    </citation>
    <scope>NUCLEOTIDE SEQUENCE [LARGE SCALE GENOMIC DNA]</scope>
    <source>
        <strain evidence="1 2">NCTC11923</strain>
    </source>
</reference>
<keyword evidence="2" id="KW-1185">Reference proteome</keyword>
<evidence type="ECO:0000313" key="2">
    <source>
        <dbReference type="Proteomes" id="UP000276899"/>
    </source>
</evidence>
<dbReference type="Proteomes" id="UP000276899">
    <property type="component" value="Chromosome"/>
</dbReference>
<accession>A0A448KE66</accession>
<protein>
    <recommendedName>
        <fullName evidence="3">Transposase and inactivated derivatives</fullName>
    </recommendedName>
</protein>
<dbReference type="RefSeq" id="WP_051281189.1">
    <property type="nucleotide sequence ID" value="NZ_CBCRWE010000009.1"/>
</dbReference>
<organism evidence="1 2">
    <name type="scientific">Actinomyces slackii</name>
    <dbReference type="NCBI Taxonomy" id="52774"/>
    <lineage>
        <taxon>Bacteria</taxon>
        <taxon>Bacillati</taxon>
        <taxon>Actinomycetota</taxon>
        <taxon>Actinomycetes</taxon>
        <taxon>Actinomycetales</taxon>
        <taxon>Actinomycetaceae</taxon>
        <taxon>Actinomyces</taxon>
    </lineage>
</organism>
<gene>
    <name evidence="1" type="ORF">NCTC11923_01867</name>
</gene>
<sequence>MRVDVTSDERDVLVGWKKRNDTLILVRLKAEAILYASRGVDVGVIAEMVDRAERTVKEWLSDWRRTRLHSVVTGHAGNEN</sequence>
<evidence type="ECO:0008006" key="3">
    <source>
        <dbReference type="Google" id="ProtNLM"/>
    </source>
</evidence>
<proteinExistence type="predicted"/>
<dbReference type="EMBL" id="LR134363">
    <property type="protein sequence ID" value="VEG75209.1"/>
    <property type="molecule type" value="Genomic_DNA"/>
</dbReference>